<protein>
    <submittedName>
        <fullName evidence="2">Zinc finger transcription factor family protein 17</fullName>
    </submittedName>
</protein>
<feature type="region of interest" description="Disordered" evidence="1">
    <location>
        <begin position="58"/>
        <end position="86"/>
    </location>
</feature>
<dbReference type="EMBL" id="LNIX01000001">
    <property type="protein sequence ID" value="OXA64518.1"/>
    <property type="molecule type" value="Genomic_DNA"/>
</dbReference>
<feature type="region of interest" description="Disordered" evidence="1">
    <location>
        <begin position="115"/>
        <end position="156"/>
    </location>
</feature>
<dbReference type="PANTHER" id="PTHR33936">
    <property type="entry name" value="PROTEIN CBG17840"/>
    <property type="match status" value="1"/>
</dbReference>
<evidence type="ECO:0000313" key="2">
    <source>
        <dbReference type="EMBL" id="OXA64518.1"/>
    </source>
</evidence>
<feature type="compositionally biased region" description="Polar residues" evidence="1">
    <location>
        <begin position="654"/>
        <end position="673"/>
    </location>
</feature>
<organism evidence="2 3">
    <name type="scientific">Folsomia candida</name>
    <name type="common">Springtail</name>
    <dbReference type="NCBI Taxonomy" id="158441"/>
    <lineage>
        <taxon>Eukaryota</taxon>
        <taxon>Metazoa</taxon>
        <taxon>Ecdysozoa</taxon>
        <taxon>Arthropoda</taxon>
        <taxon>Hexapoda</taxon>
        <taxon>Collembola</taxon>
        <taxon>Entomobryomorpha</taxon>
        <taxon>Isotomoidea</taxon>
        <taxon>Isotomidae</taxon>
        <taxon>Proisotominae</taxon>
        <taxon>Folsomia</taxon>
    </lineage>
</organism>
<feature type="compositionally biased region" description="Low complexity" evidence="1">
    <location>
        <begin position="118"/>
        <end position="142"/>
    </location>
</feature>
<feature type="compositionally biased region" description="Basic and acidic residues" evidence="1">
    <location>
        <begin position="695"/>
        <end position="707"/>
    </location>
</feature>
<accession>A0A226F509</accession>
<feature type="compositionally biased region" description="Acidic residues" evidence="1">
    <location>
        <begin position="610"/>
        <end position="622"/>
    </location>
</feature>
<dbReference type="AlphaFoldDB" id="A0A226F509"/>
<sequence>MSAMDVGDLDGGEITFEIADGTEFVMNSEGRHVQVIDLGDSGISQEVEVVTIEAPISSRNTTLSASSQGRKPLKHPTTTSMNLQSLLRGKSAPALLRNSRRLQTAEQVNYIGKTVSYSSTGNNKGKPSSSSGASRTSSSRSSIQVKTTMSSNSSNQNNLQHAVLLDEHGQPTDEVVVLQANDSGEYNIVERMPKESNSGLDFVNLSSMEGTRNEDDQQESNFQQHGQTIIICQDGDDQHQFQQLVEDEHGNLIPVENGMPLQMEDGTIYYHDDSVYDSSTTSTSFFLTDTRSVKSKKKSRKPLQVMIGPDGQPLKKKGQTELKCMEKGCFMTCYNVAELRKHLTISHGFHFDEEVVQFSSDKDFKTWRETYERERMVSFIYRGGTKKVARDQAVTYLVCHRSGHYKPTMSSETPRKRKLKPQGSCKMGGYCTAGIKLMKNIETGIVKMEICHSHYGHPLDSDAIPHLRVTPTLRKVILTKFKAGLSFTEVLAYIHHNPDRLEGLRLVDRRAVRNIYDTWKHPSRRSRQVQKDIDELSDTVDTPSMIKKKTTNKNDDDRDESIDNDEFVEKRDDESESEIDMNEMEKKPKLNIKTKMSPLSKTKPRMSGTVDDDNNDDDDDDGPPVLVPVEIKEKFQVNTVKETRSMRSNKMKPLSQQPSTSVATPDTPKSQGSYGLRPNRKVQVYKHEKTKRNRNSSEHDKGNDGHGEAAVAKPALPAKTTKRSITKINLKKNIKIESAESSSDVEEPIAPLPPMIISEVLEQAIEKLLDHGDSGPTVLLYKPLGRSSKYGEVKRELRRNDFCVVLQTPVQRQLLQMFPSILGYDTIAATKASHRHLKLAFLMVLDEFHEPIPIAWLLTNSLDSRVLSSFFRSLKRECGDLATKYIMAPRFSEAYKTWCTIFTDTPRNVLSDVEVRRDLKALVWNEFSTDRGRREVWELVESLIIEKRVDHLDISHLDDKFEPLLDKLPHSGLFMERLEKEWLSRTQEWTLHYRIGVDVNLMGASNAFNKLRKFIHFKGTKNMDENFEQILKIGYDKCFLRSKRMFKGDQKFSRYLDKITEYHTKSRKLPNASVIIEPGVEDTWIVSVGENSKFTVSYINSPCDCKLICRHCKVCQHMYACTCTENTISNIMCEHIHLAHSERYNIVDEPELITGDVYPDAEFNSAFGKIETSGTEQNPGAVINIEAVLKAAGLFHRSDGLQPDQIVSITDADTHTIIYENNATSSGDTEICQIMVDHRQLQDISSGIIDTTEEDSQN</sequence>
<dbReference type="PANTHER" id="PTHR33936:SF24">
    <property type="entry name" value="C2H2-TYPE DOMAIN-CONTAINING PROTEIN"/>
    <property type="match status" value="1"/>
</dbReference>
<gene>
    <name evidence="2" type="ORF">Fcan01_03375</name>
</gene>
<evidence type="ECO:0000256" key="1">
    <source>
        <dbReference type="SAM" id="MobiDB-lite"/>
    </source>
</evidence>
<feature type="compositionally biased region" description="Basic and acidic residues" evidence="1">
    <location>
        <begin position="630"/>
        <end position="645"/>
    </location>
</feature>
<dbReference type="OrthoDB" id="10031901at2759"/>
<feature type="compositionally biased region" description="Polar residues" evidence="1">
    <location>
        <begin position="76"/>
        <end position="85"/>
    </location>
</feature>
<reference evidence="2 3" key="1">
    <citation type="submission" date="2015-12" db="EMBL/GenBank/DDBJ databases">
        <title>The genome of Folsomia candida.</title>
        <authorList>
            <person name="Faddeeva A."/>
            <person name="Derks M.F."/>
            <person name="Anvar Y."/>
            <person name="Smit S."/>
            <person name="Van Straalen N."/>
            <person name="Roelofs D."/>
        </authorList>
    </citation>
    <scope>NUCLEOTIDE SEQUENCE [LARGE SCALE GENOMIC DNA]</scope>
    <source>
        <strain evidence="2 3">VU population</strain>
        <tissue evidence="2">Whole body</tissue>
    </source>
</reference>
<evidence type="ECO:0000313" key="3">
    <source>
        <dbReference type="Proteomes" id="UP000198287"/>
    </source>
</evidence>
<feature type="compositionally biased region" description="Polar residues" evidence="1">
    <location>
        <begin position="58"/>
        <end position="69"/>
    </location>
</feature>
<name>A0A226F509_FOLCA</name>
<feature type="compositionally biased region" description="Basic residues" evidence="1">
    <location>
        <begin position="678"/>
        <end position="694"/>
    </location>
</feature>
<comment type="caution">
    <text evidence="2">The sequence shown here is derived from an EMBL/GenBank/DDBJ whole genome shotgun (WGS) entry which is preliminary data.</text>
</comment>
<proteinExistence type="predicted"/>
<dbReference type="Proteomes" id="UP000198287">
    <property type="component" value="Unassembled WGS sequence"/>
</dbReference>
<dbReference type="InterPro" id="IPR052797">
    <property type="entry name" value="RegFact_GeneExpr_CellDeath"/>
</dbReference>
<keyword evidence="3" id="KW-1185">Reference proteome</keyword>
<feature type="region of interest" description="Disordered" evidence="1">
    <location>
        <begin position="522"/>
        <end position="723"/>
    </location>
</feature>
<feature type="compositionally biased region" description="Acidic residues" evidence="1">
    <location>
        <begin position="557"/>
        <end position="566"/>
    </location>
</feature>